<evidence type="ECO:0000256" key="1">
    <source>
        <dbReference type="SAM" id="MobiDB-lite"/>
    </source>
</evidence>
<protein>
    <submittedName>
        <fullName evidence="2">Uncharacterized protein</fullName>
    </submittedName>
</protein>
<proteinExistence type="predicted"/>
<gene>
    <name evidence="2" type="ORF">LSALG_LOCUS12895</name>
</gene>
<feature type="region of interest" description="Disordered" evidence="1">
    <location>
        <begin position="1"/>
        <end position="95"/>
    </location>
</feature>
<sequence>MGEENENFKGEENKKEKKDGGAKAIKGAGGEEDETDNNDQGLDDMNFHDEGVENDKGGDDEEEQNDKGGVEGKNIEGKNAKKGEGRTELIGTNDVHGKEFNNTKILNDEEVNSAYDKSLKEYKDQKEKSMMPSYDLNISQLTPPDMKENIGEEEKDKGKKEVVKDVPNPKRESQPTIQFMISKNQNKESLPEVTENQNITQQPRQQRKNKTYELMRSPYKERAICLKTKLTTEEEMFGEWLFNLQGIA</sequence>
<keyword evidence="3" id="KW-1185">Reference proteome</keyword>
<feature type="region of interest" description="Disordered" evidence="1">
    <location>
        <begin position="123"/>
        <end position="210"/>
    </location>
</feature>
<name>A0AA35VYH2_LACSI</name>
<organism evidence="2 3">
    <name type="scientific">Lactuca saligna</name>
    <name type="common">Willowleaf lettuce</name>
    <dbReference type="NCBI Taxonomy" id="75948"/>
    <lineage>
        <taxon>Eukaryota</taxon>
        <taxon>Viridiplantae</taxon>
        <taxon>Streptophyta</taxon>
        <taxon>Embryophyta</taxon>
        <taxon>Tracheophyta</taxon>
        <taxon>Spermatophyta</taxon>
        <taxon>Magnoliopsida</taxon>
        <taxon>eudicotyledons</taxon>
        <taxon>Gunneridae</taxon>
        <taxon>Pentapetalae</taxon>
        <taxon>asterids</taxon>
        <taxon>campanulids</taxon>
        <taxon>Asterales</taxon>
        <taxon>Asteraceae</taxon>
        <taxon>Cichorioideae</taxon>
        <taxon>Cichorieae</taxon>
        <taxon>Lactucinae</taxon>
        <taxon>Lactuca</taxon>
    </lineage>
</organism>
<accession>A0AA35VYH2</accession>
<dbReference type="Proteomes" id="UP001177003">
    <property type="component" value="Chromosome 2"/>
</dbReference>
<feature type="compositionally biased region" description="Polar residues" evidence="1">
    <location>
        <begin position="174"/>
        <end position="184"/>
    </location>
</feature>
<dbReference type="AlphaFoldDB" id="A0AA35VYH2"/>
<feature type="compositionally biased region" description="Basic and acidic residues" evidence="1">
    <location>
        <begin position="45"/>
        <end position="57"/>
    </location>
</feature>
<reference evidence="2" key="1">
    <citation type="submission" date="2023-04" db="EMBL/GenBank/DDBJ databases">
        <authorList>
            <person name="Vijverberg K."/>
            <person name="Xiong W."/>
            <person name="Schranz E."/>
        </authorList>
    </citation>
    <scope>NUCLEOTIDE SEQUENCE</scope>
</reference>
<feature type="compositionally biased region" description="Basic and acidic residues" evidence="1">
    <location>
        <begin position="1"/>
        <end position="21"/>
    </location>
</feature>
<feature type="compositionally biased region" description="Basic and acidic residues" evidence="1">
    <location>
        <begin position="65"/>
        <end position="87"/>
    </location>
</feature>
<feature type="compositionally biased region" description="Polar residues" evidence="1">
    <location>
        <begin position="191"/>
        <end position="204"/>
    </location>
</feature>
<dbReference type="EMBL" id="OX465078">
    <property type="protein sequence ID" value="CAI9272692.1"/>
    <property type="molecule type" value="Genomic_DNA"/>
</dbReference>
<evidence type="ECO:0000313" key="3">
    <source>
        <dbReference type="Proteomes" id="UP001177003"/>
    </source>
</evidence>
<feature type="compositionally biased region" description="Basic and acidic residues" evidence="1">
    <location>
        <begin position="145"/>
        <end position="173"/>
    </location>
</feature>
<evidence type="ECO:0000313" key="2">
    <source>
        <dbReference type="EMBL" id="CAI9272692.1"/>
    </source>
</evidence>